<evidence type="ECO:0000256" key="1">
    <source>
        <dbReference type="ARBA" id="ARBA00004651"/>
    </source>
</evidence>
<gene>
    <name evidence="7" type="ORF">J2S73_003492</name>
</gene>
<evidence type="ECO:0000256" key="2">
    <source>
        <dbReference type="ARBA" id="ARBA00022475"/>
    </source>
</evidence>
<feature type="transmembrane region" description="Helical" evidence="6">
    <location>
        <begin position="175"/>
        <end position="196"/>
    </location>
</feature>
<evidence type="ECO:0000256" key="5">
    <source>
        <dbReference type="ARBA" id="ARBA00023136"/>
    </source>
</evidence>
<comment type="caution">
    <text evidence="7">The sequence shown here is derived from an EMBL/GenBank/DDBJ whole genome shotgun (WGS) entry which is preliminary data.</text>
</comment>
<name>A0AAE3VRT0_9HYPH</name>
<accession>A0AAE3VRT0</accession>
<feature type="transmembrane region" description="Helical" evidence="6">
    <location>
        <begin position="140"/>
        <end position="163"/>
    </location>
</feature>
<keyword evidence="3 6" id="KW-0812">Transmembrane</keyword>
<feature type="transmembrane region" description="Helical" evidence="6">
    <location>
        <begin position="63"/>
        <end position="87"/>
    </location>
</feature>
<feature type="transmembrane region" description="Helical" evidence="6">
    <location>
        <begin position="107"/>
        <end position="128"/>
    </location>
</feature>
<evidence type="ECO:0000313" key="8">
    <source>
        <dbReference type="Proteomes" id="UP001229244"/>
    </source>
</evidence>
<dbReference type="Proteomes" id="UP001229244">
    <property type="component" value="Unassembled WGS sequence"/>
</dbReference>
<evidence type="ECO:0000256" key="6">
    <source>
        <dbReference type="SAM" id="Phobius"/>
    </source>
</evidence>
<keyword evidence="4 6" id="KW-1133">Transmembrane helix</keyword>
<sequence>MLEVVLVVLSVAVPLMGSPGPSTLSSAAVGSAFGVRAGLAYVAGICLGTSTVVLVVASGVTGIVFAVPGLLPVLTIAAAIYILYLAWKIATAPVTVARDAGTKAPSFLPGYLLAIANPKAYAAFSAILGSTATLGDGSGAFVVLRVAVVVALVFVVNPAWLLLGSAFTRVLSSPRWGRVVNIVFACLLVASMAAVFI</sequence>
<evidence type="ECO:0000256" key="4">
    <source>
        <dbReference type="ARBA" id="ARBA00022989"/>
    </source>
</evidence>
<dbReference type="Pfam" id="PF01810">
    <property type="entry name" value="LysE"/>
    <property type="match status" value="1"/>
</dbReference>
<dbReference type="AlphaFoldDB" id="A0AAE3VRT0"/>
<protein>
    <submittedName>
        <fullName evidence="7">Threonine/homoserine/homoserine lactone efflux protein</fullName>
    </submittedName>
</protein>
<dbReference type="PANTHER" id="PTHR30086:SF20">
    <property type="entry name" value="ARGININE EXPORTER PROTEIN ARGO-RELATED"/>
    <property type="match status" value="1"/>
</dbReference>
<keyword evidence="8" id="KW-1185">Reference proteome</keyword>
<dbReference type="GO" id="GO:0033228">
    <property type="term" value="P:cysteine export across plasma membrane"/>
    <property type="evidence" value="ECO:0007669"/>
    <property type="project" value="TreeGrafter"/>
</dbReference>
<dbReference type="GO" id="GO:0015171">
    <property type="term" value="F:amino acid transmembrane transporter activity"/>
    <property type="evidence" value="ECO:0007669"/>
    <property type="project" value="TreeGrafter"/>
</dbReference>
<comment type="subcellular location">
    <subcellularLocation>
        <location evidence="1">Cell membrane</location>
        <topology evidence="1">Multi-pass membrane protein</topology>
    </subcellularLocation>
</comment>
<feature type="transmembrane region" description="Helical" evidence="6">
    <location>
        <begin position="37"/>
        <end position="56"/>
    </location>
</feature>
<dbReference type="PANTHER" id="PTHR30086">
    <property type="entry name" value="ARGININE EXPORTER PROTEIN ARGO"/>
    <property type="match status" value="1"/>
</dbReference>
<organism evidence="7 8">
    <name type="scientific">Amorphus orientalis</name>
    <dbReference type="NCBI Taxonomy" id="649198"/>
    <lineage>
        <taxon>Bacteria</taxon>
        <taxon>Pseudomonadati</taxon>
        <taxon>Pseudomonadota</taxon>
        <taxon>Alphaproteobacteria</taxon>
        <taxon>Hyphomicrobiales</taxon>
        <taxon>Amorphaceae</taxon>
        <taxon>Amorphus</taxon>
    </lineage>
</organism>
<reference evidence="7" key="1">
    <citation type="submission" date="2023-07" db="EMBL/GenBank/DDBJ databases">
        <title>Genomic Encyclopedia of Type Strains, Phase IV (KMG-IV): sequencing the most valuable type-strain genomes for metagenomic binning, comparative biology and taxonomic classification.</title>
        <authorList>
            <person name="Goeker M."/>
        </authorList>
    </citation>
    <scope>NUCLEOTIDE SEQUENCE</scope>
    <source>
        <strain evidence="7">DSM 21202</strain>
    </source>
</reference>
<dbReference type="InterPro" id="IPR001123">
    <property type="entry name" value="LeuE-type"/>
</dbReference>
<keyword evidence="2" id="KW-1003">Cell membrane</keyword>
<dbReference type="RefSeq" id="WP_306886914.1">
    <property type="nucleotide sequence ID" value="NZ_JAUSUL010000004.1"/>
</dbReference>
<keyword evidence="5 6" id="KW-0472">Membrane</keyword>
<evidence type="ECO:0000256" key="3">
    <source>
        <dbReference type="ARBA" id="ARBA00022692"/>
    </source>
</evidence>
<evidence type="ECO:0000313" key="7">
    <source>
        <dbReference type="EMBL" id="MDQ0317015.1"/>
    </source>
</evidence>
<dbReference type="GO" id="GO:0005886">
    <property type="term" value="C:plasma membrane"/>
    <property type="evidence" value="ECO:0007669"/>
    <property type="project" value="UniProtKB-SubCell"/>
</dbReference>
<dbReference type="EMBL" id="JAUSUL010000004">
    <property type="protein sequence ID" value="MDQ0317015.1"/>
    <property type="molecule type" value="Genomic_DNA"/>
</dbReference>
<proteinExistence type="predicted"/>